<dbReference type="InterPro" id="IPR014718">
    <property type="entry name" value="GH-type_carb-bd"/>
</dbReference>
<evidence type="ECO:0000313" key="1">
    <source>
        <dbReference type="EMBL" id="AKM53824.1"/>
    </source>
</evidence>
<dbReference type="KEGG" id="seri:SERIO_v1c02380"/>
<protein>
    <submittedName>
        <fullName evidence="1">Aldose 1-epimerase family protein</fullName>
    </submittedName>
</protein>
<dbReference type="PATRIC" id="fig|743698.3.peg.240"/>
<dbReference type="SUPFAM" id="SSF74650">
    <property type="entry name" value="Galactose mutarotase-like"/>
    <property type="match status" value="1"/>
</dbReference>
<keyword evidence="2" id="KW-1185">Reference proteome</keyword>
<evidence type="ECO:0000313" key="2">
    <source>
        <dbReference type="Proteomes" id="UP000035661"/>
    </source>
</evidence>
<gene>
    <name evidence="1" type="ORF">SERIO_v1c02380</name>
</gene>
<dbReference type="InterPro" id="IPR011013">
    <property type="entry name" value="Gal_mutarotase_sf_dom"/>
</dbReference>
<dbReference type="EMBL" id="CP011856">
    <property type="protein sequence ID" value="AKM53824.1"/>
    <property type="molecule type" value="Genomic_DNA"/>
</dbReference>
<accession>A0A0H3XKB6</accession>
<dbReference type="AlphaFoldDB" id="A0A0H3XKB6"/>
<organism evidence="1 2">
    <name type="scientific">Spiroplasma eriocheiris</name>
    <dbReference type="NCBI Taxonomy" id="315358"/>
    <lineage>
        <taxon>Bacteria</taxon>
        <taxon>Bacillati</taxon>
        <taxon>Mycoplasmatota</taxon>
        <taxon>Mollicutes</taxon>
        <taxon>Entomoplasmatales</taxon>
        <taxon>Spiroplasmataceae</taxon>
        <taxon>Spiroplasma</taxon>
    </lineage>
</organism>
<reference evidence="2" key="2">
    <citation type="submission" date="2015-06" db="EMBL/GenBank/DDBJ databases">
        <title>Complete genome sequence of Spiroplasma eriocheiris TDA-040725-5 (DSM 21848).</title>
        <authorList>
            <person name="Lo W.-S."/>
            <person name="Kuo C.-H."/>
        </authorList>
    </citation>
    <scope>NUCLEOTIDE SEQUENCE [LARGE SCALE GENOMIC DNA]</scope>
    <source>
        <strain evidence="2">TDA-040725-5</strain>
    </source>
</reference>
<sequence length="280" mass="33426">MHTIQTKEIQITINDNPLELTSVQYKKKEYTYQLDGDWQKQNPICFPITGRLINNEYWYNGQKYSMPIHGFFRDIKNWKIIQKTTNTIVFEFIHHQEFKDQYPFAFTLQVKYEIHDDEFINQVTIINNETTQDLPYCFGWHPSFIIDPPTAKISFNKPQVLTTIPSDNWFKKNMVSTTINEFIPNHMDYSKGQSYDLLNHNLTEVILTDNTREIKITVQNYPNLVFWKINDQAKFICIEPWDGHQDYEDSGQVDIFAKPWINKLQPGHQKEYILKIKFIK</sequence>
<dbReference type="Pfam" id="PF01263">
    <property type="entry name" value="Aldose_epim"/>
    <property type="match status" value="1"/>
</dbReference>
<reference evidence="1 2" key="1">
    <citation type="journal article" date="2015" name="Genome Biol. Evol.">
        <title>Found and Lost: The Fates of Horizontally Acquired Genes in Arthropod-Symbiotic Spiroplasma.</title>
        <authorList>
            <person name="Lo W.S."/>
            <person name="Gasparich G.E."/>
            <person name="Kuo C.H."/>
        </authorList>
    </citation>
    <scope>NUCLEOTIDE SEQUENCE [LARGE SCALE GENOMIC DNA]</scope>
    <source>
        <strain evidence="2">TDA-040725-5</strain>
    </source>
</reference>
<dbReference type="STRING" id="315358.SERIO_v1c02380"/>
<proteinExistence type="predicted"/>
<dbReference type="RefSeq" id="WP_047791096.1">
    <property type="nucleotide sequence ID" value="NZ_CP011856.1"/>
</dbReference>
<name>A0A0H3XKB6_9MOLU</name>
<dbReference type="Proteomes" id="UP000035661">
    <property type="component" value="Chromosome"/>
</dbReference>
<dbReference type="GO" id="GO:0005975">
    <property type="term" value="P:carbohydrate metabolic process"/>
    <property type="evidence" value="ECO:0007669"/>
    <property type="project" value="InterPro"/>
</dbReference>
<dbReference type="GO" id="GO:0030246">
    <property type="term" value="F:carbohydrate binding"/>
    <property type="evidence" value="ECO:0007669"/>
    <property type="project" value="InterPro"/>
</dbReference>
<dbReference type="Gene3D" id="2.70.98.10">
    <property type="match status" value="1"/>
</dbReference>
<dbReference type="GO" id="GO:0016853">
    <property type="term" value="F:isomerase activity"/>
    <property type="evidence" value="ECO:0007669"/>
    <property type="project" value="InterPro"/>
</dbReference>
<dbReference type="InterPro" id="IPR008183">
    <property type="entry name" value="Aldose_1/G6P_1-epimerase"/>
</dbReference>